<name>A0AAD9RFZ0_9HYME</name>
<protein>
    <submittedName>
        <fullName evidence="2">Uncharacterized protein</fullName>
    </submittedName>
</protein>
<feature type="compositionally biased region" description="Low complexity" evidence="1">
    <location>
        <begin position="195"/>
        <end position="204"/>
    </location>
</feature>
<evidence type="ECO:0000313" key="3">
    <source>
        <dbReference type="Proteomes" id="UP001258017"/>
    </source>
</evidence>
<dbReference type="EMBL" id="JAIFRP010000129">
    <property type="protein sequence ID" value="KAK2578977.1"/>
    <property type="molecule type" value="Genomic_DNA"/>
</dbReference>
<comment type="caution">
    <text evidence="2">The sequence shown here is derived from an EMBL/GenBank/DDBJ whole genome shotgun (WGS) entry which is preliminary data.</text>
</comment>
<evidence type="ECO:0000256" key="1">
    <source>
        <dbReference type="SAM" id="MobiDB-lite"/>
    </source>
</evidence>
<reference evidence="2" key="2">
    <citation type="journal article" date="2023" name="Commun. Biol.">
        <title>Intrasexual cuticular hydrocarbon dimorphism in a wasp sheds light on hydrocarbon biosynthesis genes in Hymenoptera.</title>
        <authorList>
            <person name="Moris V.C."/>
            <person name="Podsiadlowski L."/>
            <person name="Martin S."/>
            <person name="Oeyen J.P."/>
            <person name="Donath A."/>
            <person name="Petersen M."/>
            <person name="Wilbrandt J."/>
            <person name="Misof B."/>
            <person name="Liedtke D."/>
            <person name="Thamm M."/>
            <person name="Scheiner R."/>
            <person name="Schmitt T."/>
            <person name="Niehuis O."/>
        </authorList>
    </citation>
    <scope>NUCLEOTIDE SEQUENCE</scope>
    <source>
        <strain evidence="2">GBR_01_08_01A</strain>
    </source>
</reference>
<gene>
    <name evidence="2" type="ORF">KPH14_002457</name>
</gene>
<keyword evidence="3" id="KW-1185">Reference proteome</keyword>
<dbReference type="Proteomes" id="UP001258017">
    <property type="component" value="Unassembled WGS sequence"/>
</dbReference>
<dbReference type="AlphaFoldDB" id="A0AAD9RFZ0"/>
<reference evidence="2" key="1">
    <citation type="submission" date="2021-08" db="EMBL/GenBank/DDBJ databases">
        <authorList>
            <person name="Misof B."/>
            <person name="Oliver O."/>
            <person name="Podsiadlowski L."/>
            <person name="Donath A."/>
            <person name="Peters R."/>
            <person name="Mayer C."/>
            <person name="Rust J."/>
            <person name="Gunkel S."/>
            <person name="Lesny P."/>
            <person name="Martin S."/>
            <person name="Oeyen J.P."/>
            <person name="Petersen M."/>
            <person name="Panagiotis P."/>
            <person name="Wilbrandt J."/>
            <person name="Tanja T."/>
        </authorList>
    </citation>
    <scope>NUCLEOTIDE SEQUENCE</scope>
    <source>
        <strain evidence="2">GBR_01_08_01A</strain>
        <tissue evidence="2">Thorax + abdomen</tissue>
    </source>
</reference>
<evidence type="ECO:0000313" key="2">
    <source>
        <dbReference type="EMBL" id="KAK2578977.1"/>
    </source>
</evidence>
<accession>A0AAD9RFZ0</accession>
<organism evidence="2 3">
    <name type="scientific">Odynerus spinipes</name>
    <dbReference type="NCBI Taxonomy" id="1348599"/>
    <lineage>
        <taxon>Eukaryota</taxon>
        <taxon>Metazoa</taxon>
        <taxon>Ecdysozoa</taxon>
        <taxon>Arthropoda</taxon>
        <taxon>Hexapoda</taxon>
        <taxon>Insecta</taxon>
        <taxon>Pterygota</taxon>
        <taxon>Neoptera</taxon>
        <taxon>Endopterygota</taxon>
        <taxon>Hymenoptera</taxon>
        <taxon>Apocrita</taxon>
        <taxon>Aculeata</taxon>
        <taxon>Vespoidea</taxon>
        <taxon>Vespidae</taxon>
        <taxon>Eumeninae</taxon>
        <taxon>Odynerus</taxon>
    </lineage>
</organism>
<feature type="region of interest" description="Disordered" evidence="1">
    <location>
        <begin position="154"/>
        <end position="204"/>
    </location>
</feature>
<feature type="region of interest" description="Disordered" evidence="1">
    <location>
        <begin position="1"/>
        <end position="20"/>
    </location>
</feature>
<sequence>MNRDTGSAAQAPAPPSVGRYERGIREASILRTNELNGIKIINDNDAKRFERRNVDDVENRVKENNKYNQISEVERDIKVKQVTNENKGKEGVRIRDVKINLTREGYVPTIKIETRHLRDVSILMIDSGSSPNLVKERMLAEDVSIDRNEVLRLTGSKQHKVPKESSPEEPNDLIPQRLLEPQAHSSENIPGLSYQNTEQTTQNETTQALYPALKI</sequence>
<proteinExistence type="predicted"/>